<evidence type="ECO:0000256" key="3">
    <source>
        <dbReference type="ARBA" id="ARBA00004496"/>
    </source>
</evidence>
<evidence type="ECO:0000256" key="1">
    <source>
        <dbReference type="ARBA" id="ARBA00001275"/>
    </source>
</evidence>
<dbReference type="RefSeq" id="WP_135960461.1">
    <property type="nucleotide sequence ID" value="NZ_CAJSYX010000001.1"/>
</dbReference>
<proteinExistence type="inferred from homology"/>
<dbReference type="NCBIfam" id="TIGR02093">
    <property type="entry name" value="P_ylase"/>
    <property type="match status" value="1"/>
</dbReference>
<dbReference type="SUPFAM" id="SSF53756">
    <property type="entry name" value="UDP-Glycosyltransferase/glycogen phosphorylase"/>
    <property type="match status" value="1"/>
</dbReference>
<dbReference type="PANTHER" id="PTHR11468">
    <property type="entry name" value="GLYCOGEN PHOSPHORYLASE"/>
    <property type="match status" value="1"/>
</dbReference>
<dbReference type="EMBL" id="SRYV01000006">
    <property type="protein sequence ID" value="TGY15991.1"/>
    <property type="molecule type" value="Genomic_DNA"/>
</dbReference>
<reference evidence="14 15" key="1">
    <citation type="submission" date="2019-04" db="EMBL/GenBank/DDBJ databases">
        <title>Microbes associate with the intestines of laboratory mice.</title>
        <authorList>
            <person name="Navarre W."/>
            <person name="Wong E."/>
            <person name="Huang K."/>
            <person name="Tropini C."/>
            <person name="Ng K."/>
            <person name="Yu B."/>
        </authorList>
    </citation>
    <scope>NUCLEOTIDE SEQUENCE [LARGE SCALE GENOMIC DNA]</scope>
    <source>
        <strain evidence="14 15">NM61_E11</strain>
    </source>
</reference>
<evidence type="ECO:0000256" key="13">
    <source>
        <dbReference type="RuleBase" id="RU000587"/>
    </source>
</evidence>
<evidence type="ECO:0000313" key="15">
    <source>
        <dbReference type="Proteomes" id="UP000309117"/>
    </source>
</evidence>
<dbReference type="PIRSF" id="PIRSF000460">
    <property type="entry name" value="Pprylas_GlgP"/>
    <property type="match status" value="1"/>
</dbReference>
<dbReference type="GO" id="GO:0005737">
    <property type="term" value="C:cytoplasm"/>
    <property type="evidence" value="ECO:0007669"/>
    <property type="project" value="UniProtKB-SubCell"/>
</dbReference>
<keyword evidence="9 12" id="KW-0663">Pyridoxal phosphate</keyword>
<dbReference type="FunFam" id="3.40.50.2000:FF:000003">
    <property type="entry name" value="Alpha-1,4 glucan phosphorylase"/>
    <property type="match status" value="1"/>
</dbReference>
<dbReference type="PANTHER" id="PTHR11468:SF3">
    <property type="entry name" value="GLYCOGEN PHOSPHORYLASE, LIVER FORM"/>
    <property type="match status" value="1"/>
</dbReference>
<evidence type="ECO:0000256" key="11">
    <source>
        <dbReference type="ARBA" id="ARBA00025174"/>
    </source>
</evidence>
<comment type="subcellular location">
    <subcellularLocation>
        <location evidence="3">Cytoplasm</location>
    </subcellularLocation>
</comment>
<evidence type="ECO:0000256" key="7">
    <source>
        <dbReference type="ARBA" id="ARBA00022676"/>
    </source>
</evidence>
<keyword evidence="7 13" id="KW-0328">Glycosyltransferase</keyword>
<evidence type="ECO:0000256" key="9">
    <source>
        <dbReference type="ARBA" id="ARBA00022898"/>
    </source>
</evidence>
<dbReference type="Proteomes" id="UP000309117">
    <property type="component" value="Unassembled WGS sequence"/>
</dbReference>
<keyword evidence="5" id="KW-0963">Cytoplasm</keyword>
<dbReference type="Pfam" id="PF00343">
    <property type="entry name" value="Phosphorylase"/>
    <property type="match status" value="1"/>
</dbReference>
<dbReference type="CDD" id="cd04300">
    <property type="entry name" value="GT35_Glycogen_Phosphorylase"/>
    <property type="match status" value="1"/>
</dbReference>
<name>A0A4S2BMW9_9LACO</name>
<evidence type="ECO:0000256" key="12">
    <source>
        <dbReference type="PIRSR" id="PIRSR000460-1"/>
    </source>
</evidence>
<evidence type="ECO:0000256" key="10">
    <source>
        <dbReference type="ARBA" id="ARBA00023277"/>
    </source>
</evidence>
<dbReference type="FunFam" id="3.40.50.2000:FF:000153">
    <property type="entry name" value="Alpha-1,4 glucan phosphorylase"/>
    <property type="match status" value="1"/>
</dbReference>
<evidence type="ECO:0000313" key="14">
    <source>
        <dbReference type="EMBL" id="TGY15991.1"/>
    </source>
</evidence>
<keyword evidence="6" id="KW-0021">Allosteric enzyme</keyword>
<keyword evidence="8 13" id="KW-0808">Transferase</keyword>
<dbReference type="GO" id="GO:0008184">
    <property type="term" value="F:glycogen phosphorylase activity"/>
    <property type="evidence" value="ECO:0007669"/>
    <property type="project" value="InterPro"/>
</dbReference>
<evidence type="ECO:0000256" key="5">
    <source>
        <dbReference type="ARBA" id="ARBA00022490"/>
    </source>
</evidence>
<comment type="caution">
    <text evidence="14">The sequence shown here is derived from an EMBL/GenBank/DDBJ whole genome shotgun (WGS) entry which is preliminary data.</text>
</comment>
<accession>A0A4S2BMW9</accession>
<dbReference type="EC" id="2.4.1.1" evidence="13"/>
<comment type="cofactor">
    <cofactor evidence="2 13">
        <name>pyridoxal 5'-phosphate</name>
        <dbReference type="ChEBI" id="CHEBI:597326"/>
    </cofactor>
</comment>
<sequence length="799" mass="91981">MQLTKEKFKERFERKLDDYFENDIKHASNSELCAALSAVVRDGYAPQWRRTRISETHEGNKQIYYFSIEFLPGTLLKSNLLNLGWLKTVREALKEMGLDLDTIAAAEPDMALGNGGLGRLAAAFMDSLASLGYTGNGNGIRYKYGLFKQKFVDGYQKELPNDWLKDDHWEVRRESKAVPVRFGGKVEMVDDDGWLTPRYEGERVVQAVPYDIAVVGYKDGITNTLRLWDAEIPPQDELKYPTIADRRKVEDLTSILYPDDSNYEGLLLRLKQEYFFVSAGLQSILNYFIKDLKQTDFRKLPEYVAVHINDTHPAMAVAELMRLLVDEHRVDWDTAWKITVQTMSYTNHTIMAEALEKWDLSMMQDLLPRIVQIITEIDRRFVESLKGKTSDDVIERTRIIKNGRVHMAHLAIIGSHSINGVAALHTQLLETDVLKDFYELYPKRFNNKTNGIVLRRWLQIANPELSDLLDQTIGTKWRDDSNEMLKFENFYHDTKTLNRLEEIKLDNKKKLAKFIKKETGIEVDPTAIFDVQIKRLHAYKRQTLKLLHILKLYQDLKNGIDHPKRVVIFAAKAAPSYVFAKQIIKVINETANMINNDPDIHGKLKVVFLENYNVSLAERIIPAADVSEQISTTTKEASGTSNMKLMANGALTVATMDGANIEIKDEVGEDNIFSFGLNKDQVYKYYADKSYHPRNIYENDPVLRDTIDSLKEVPNCNGEPQALVNNFLSDNEEFLVLADFEAYLAAQKAVEATWAQKRIWYQMSLVNIAHSERFDVDKTIQRYAQDIWHLKKLHIEKTK</sequence>
<evidence type="ECO:0000256" key="2">
    <source>
        <dbReference type="ARBA" id="ARBA00001933"/>
    </source>
</evidence>
<dbReference type="InterPro" id="IPR000811">
    <property type="entry name" value="Glyco_trans_35"/>
</dbReference>
<dbReference type="Gene3D" id="3.40.50.2000">
    <property type="entry name" value="Glycogen Phosphorylase B"/>
    <property type="match status" value="2"/>
</dbReference>
<feature type="modified residue" description="N6-(pyridoxal phosphate)lysine" evidence="12">
    <location>
        <position position="644"/>
    </location>
</feature>
<comment type="catalytic activity">
    <reaction evidence="1 13">
        <text>[(1-&gt;4)-alpha-D-glucosyl](n) + phosphate = [(1-&gt;4)-alpha-D-glucosyl](n-1) + alpha-D-glucose 1-phosphate</text>
        <dbReference type="Rhea" id="RHEA:41732"/>
        <dbReference type="Rhea" id="RHEA-COMP:9584"/>
        <dbReference type="Rhea" id="RHEA-COMP:9586"/>
        <dbReference type="ChEBI" id="CHEBI:15444"/>
        <dbReference type="ChEBI" id="CHEBI:43474"/>
        <dbReference type="ChEBI" id="CHEBI:58601"/>
        <dbReference type="EC" id="2.4.1.1"/>
    </reaction>
</comment>
<gene>
    <name evidence="14" type="ORF">E5351_04045</name>
</gene>
<evidence type="ECO:0000256" key="4">
    <source>
        <dbReference type="ARBA" id="ARBA00006047"/>
    </source>
</evidence>
<evidence type="ECO:0000256" key="6">
    <source>
        <dbReference type="ARBA" id="ARBA00022533"/>
    </source>
</evidence>
<evidence type="ECO:0000256" key="8">
    <source>
        <dbReference type="ARBA" id="ARBA00022679"/>
    </source>
</evidence>
<dbReference type="GO" id="GO:0005980">
    <property type="term" value="P:glycogen catabolic process"/>
    <property type="evidence" value="ECO:0007669"/>
    <property type="project" value="UniProtKB-ARBA"/>
</dbReference>
<dbReference type="AlphaFoldDB" id="A0A4S2BMW9"/>
<protein>
    <recommendedName>
        <fullName evidence="13">Alpha-1,4 glucan phosphorylase</fullName>
        <ecNumber evidence="13">2.4.1.1</ecNumber>
    </recommendedName>
</protein>
<comment type="similarity">
    <text evidence="4 13">Belongs to the glycogen phosphorylase family.</text>
</comment>
<dbReference type="GO" id="GO:0030170">
    <property type="term" value="F:pyridoxal phosphate binding"/>
    <property type="evidence" value="ECO:0007669"/>
    <property type="project" value="InterPro"/>
</dbReference>
<comment type="function">
    <text evidence="13">Allosteric enzyme that catalyzes the rate-limiting step in glycogen catabolism, the phosphorolytic cleavage of glycogen to produce glucose-1-phosphate, and plays a central role in maintaining cellular and organismal glucose homeostasis.</text>
</comment>
<comment type="function">
    <text evidence="11">Phosphorylase is an important allosteric enzyme in carbohydrate metabolism. Enzymes from different sources differ in their regulatory mechanisms and in their natural substrates. However, all known phosphorylases share catalytic and structural properties.</text>
</comment>
<keyword evidence="10 13" id="KW-0119">Carbohydrate metabolism</keyword>
<dbReference type="InterPro" id="IPR011833">
    <property type="entry name" value="Glycg_phsphrylas"/>
</dbReference>
<organism evidence="14 15">
    <name type="scientific">Lactobacillus intestinalis</name>
    <dbReference type="NCBI Taxonomy" id="151781"/>
    <lineage>
        <taxon>Bacteria</taxon>
        <taxon>Bacillati</taxon>
        <taxon>Bacillota</taxon>
        <taxon>Bacilli</taxon>
        <taxon>Lactobacillales</taxon>
        <taxon>Lactobacillaceae</taxon>
        <taxon>Lactobacillus</taxon>
    </lineage>
</organism>